<sequence>MGSLAKEPDFIGLFKEHDINVVIKRRSVRFEESSESIGAKSKDERFKLKESLQYSHQREGRFSAEVISSIGKRTSSPISPIMKEDEDESEVDNSSSDKGKEGSPCNSNNLRPALTSESGSNLWNNKTRPFRYNDCSPWMFPLPPDLPPNAFKNFHVHQSKREVVKEKFKEHVGRPIQKYFAGNSDSLGFNTVNSFDQFQGAPWDEMTSRKFIKFKFKKFRCNCRYYKPIAKRFFNDIHETSHRTNHN</sequence>
<evidence type="ECO:0000256" key="1">
    <source>
        <dbReference type="SAM" id="MobiDB-lite"/>
    </source>
</evidence>
<accession>A0A7H9HZY6</accession>
<dbReference type="AlphaFoldDB" id="A0A7H9HZY6"/>
<feature type="region of interest" description="Disordered" evidence="1">
    <location>
        <begin position="65"/>
        <end position="120"/>
    </location>
</feature>
<reference evidence="2 3" key="1">
    <citation type="submission" date="2020-06" db="EMBL/GenBank/DDBJ databases">
        <title>The yeast mating-type switching endonuclease HO is a domesticated member of an unorthodox homing genetic element family.</title>
        <authorList>
            <person name="Coughlan A.Y."/>
            <person name="Lombardi L."/>
            <person name="Braun-Galleani S."/>
            <person name="Martos A.R."/>
            <person name="Galeote V."/>
            <person name="Bigey F."/>
            <person name="Dequin S."/>
            <person name="Byrne K.P."/>
            <person name="Wolfe K.H."/>
        </authorList>
    </citation>
    <scope>NUCLEOTIDE SEQUENCE [LARGE SCALE GENOMIC DNA]</scope>
    <source>
        <strain evidence="2 3">CBS2947</strain>
    </source>
</reference>
<proteinExistence type="predicted"/>
<dbReference type="OrthoDB" id="4065251at2759"/>
<organism evidence="2 3">
    <name type="scientific">Torulaspora globosa</name>
    <dbReference type="NCBI Taxonomy" id="48254"/>
    <lineage>
        <taxon>Eukaryota</taxon>
        <taxon>Fungi</taxon>
        <taxon>Dikarya</taxon>
        <taxon>Ascomycota</taxon>
        <taxon>Saccharomycotina</taxon>
        <taxon>Saccharomycetes</taxon>
        <taxon>Saccharomycetales</taxon>
        <taxon>Saccharomycetaceae</taxon>
        <taxon>Torulaspora</taxon>
    </lineage>
</organism>
<dbReference type="EMBL" id="CP059274">
    <property type="protein sequence ID" value="QLQ82497.1"/>
    <property type="molecule type" value="Genomic_DNA"/>
</dbReference>
<evidence type="ECO:0000313" key="3">
    <source>
        <dbReference type="Proteomes" id="UP000510647"/>
    </source>
</evidence>
<keyword evidence="3" id="KW-1185">Reference proteome</keyword>
<name>A0A7H9HZY6_9SACH</name>
<evidence type="ECO:0000313" key="2">
    <source>
        <dbReference type="EMBL" id="QLQ82497.1"/>
    </source>
</evidence>
<gene>
    <name evidence="2" type="ORF">HG537_0H02590</name>
</gene>
<dbReference type="Proteomes" id="UP000510647">
    <property type="component" value="Chromosome 8"/>
</dbReference>
<protein>
    <submittedName>
        <fullName evidence="2">Uncharacterized protein</fullName>
    </submittedName>
</protein>
<feature type="compositionally biased region" description="Polar residues" evidence="1">
    <location>
        <begin position="104"/>
        <end position="120"/>
    </location>
</feature>